<dbReference type="NCBIfam" id="TIGR01972">
    <property type="entry name" value="NDH_I_M"/>
    <property type="match status" value="1"/>
</dbReference>
<dbReference type="GO" id="GO:0003954">
    <property type="term" value="F:NADH dehydrogenase activity"/>
    <property type="evidence" value="ECO:0007669"/>
    <property type="project" value="TreeGrafter"/>
</dbReference>
<dbReference type="InterPro" id="IPR010227">
    <property type="entry name" value="NADH_Q_OxRdtase_chainM/4"/>
</dbReference>
<evidence type="ECO:0000256" key="2">
    <source>
        <dbReference type="ARBA" id="ARBA00009025"/>
    </source>
</evidence>
<feature type="domain" description="NADH:quinone oxidoreductase/Mrp antiporter transmembrane" evidence="8">
    <location>
        <begin position="318"/>
        <end position="525"/>
    </location>
</feature>
<evidence type="ECO:0000256" key="5">
    <source>
        <dbReference type="ARBA" id="ARBA00023136"/>
    </source>
</evidence>
<protein>
    <submittedName>
        <fullName evidence="9">NADH-quinone oxidoreductase subunit M</fullName>
    </submittedName>
</protein>
<dbReference type="AlphaFoldDB" id="A0A5C1AFL4"/>
<evidence type="ECO:0000256" key="3">
    <source>
        <dbReference type="ARBA" id="ARBA00022692"/>
    </source>
</evidence>
<proteinExistence type="inferred from homology"/>
<dbReference type="PANTHER" id="PTHR43507">
    <property type="entry name" value="NADH-UBIQUINONE OXIDOREDUCTASE CHAIN 4"/>
    <property type="match status" value="1"/>
</dbReference>
<evidence type="ECO:0000313" key="10">
    <source>
        <dbReference type="Proteomes" id="UP000324974"/>
    </source>
</evidence>
<comment type="similarity">
    <text evidence="2">Belongs to the complex I subunit 4 family.</text>
</comment>
<keyword evidence="4 7" id="KW-1133">Transmembrane helix</keyword>
<organism evidence="9 10">
    <name type="scientific">Limnoglobus roseus</name>
    <dbReference type="NCBI Taxonomy" id="2598579"/>
    <lineage>
        <taxon>Bacteria</taxon>
        <taxon>Pseudomonadati</taxon>
        <taxon>Planctomycetota</taxon>
        <taxon>Planctomycetia</taxon>
        <taxon>Gemmatales</taxon>
        <taxon>Gemmataceae</taxon>
        <taxon>Limnoglobus</taxon>
    </lineage>
</organism>
<dbReference type="RefSeq" id="WP_149111671.1">
    <property type="nucleotide sequence ID" value="NZ_CP042425.1"/>
</dbReference>
<feature type="transmembrane region" description="Helical" evidence="7">
    <location>
        <begin position="39"/>
        <end position="61"/>
    </location>
</feature>
<dbReference type="GO" id="GO:0008137">
    <property type="term" value="F:NADH dehydrogenase (ubiquinone) activity"/>
    <property type="evidence" value="ECO:0007669"/>
    <property type="project" value="InterPro"/>
</dbReference>
<dbReference type="KEGG" id="lrs:PX52LOC_03989"/>
<reference evidence="10" key="1">
    <citation type="submission" date="2019-08" db="EMBL/GenBank/DDBJ databases">
        <title>Limnoglobus roseus gen. nov., sp. nov., a novel freshwater planctomycete with a giant genome from the family Gemmataceae.</title>
        <authorList>
            <person name="Kulichevskaya I.S."/>
            <person name="Naumoff D.G."/>
            <person name="Miroshnikov K."/>
            <person name="Ivanova A."/>
            <person name="Philippov D.A."/>
            <person name="Hakobyan A."/>
            <person name="Rijpstra I.C."/>
            <person name="Sinninghe Damste J.S."/>
            <person name="Liesack W."/>
            <person name="Dedysh S.N."/>
        </authorList>
    </citation>
    <scope>NUCLEOTIDE SEQUENCE [LARGE SCALE GENOMIC DNA]</scope>
    <source>
        <strain evidence="10">PX52</strain>
    </source>
</reference>
<dbReference type="InterPro" id="IPR001750">
    <property type="entry name" value="ND/Mrp_TM"/>
</dbReference>
<feature type="transmembrane region" description="Helical" evidence="7">
    <location>
        <begin position="452"/>
        <end position="470"/>
    </location>
</feature>
<dbReference type="InterPro" id="IPR003918">
    <property type="entry name" value="NADH_UbQ_OxRdtase"/>
</dbReference>
<feature type="transmembrane region" description="Helical" evidence="7">
    <location>
        <begin position="123"/>
        <end position="143"/>
    </location>
</feature>
<keyword evidence="3 6" id="KW-0812">Transmembrane</keyword>
<dbReference type="OrthoDB" id="9811718at2"/>
<feature type="transmembrane region" description="Helical" evidence="7">
    <location>
        <begin position="394"/>
        <end position="414"/>
    </location>
</feature>
<sequence length="651" mass="70864">MNLNTVLGLLLLVVLLAPLAAAALIAIGGRGRPGLTRRLAVYASALHLVLTIGMIALYSGFVTPDAQSEQNLSLNFQPKAVPGDPGATNGAETFTYSTSWKLVSLTPGETGPAVHFYVGLDGLNVLLVALTSLMFFFAVLVSWDTVRERAAAYYGWLFVLQTAVTGAFVSFDVLLFYVFFELTLIPAFFLIGQWGTGSARRDAARKFVLYTLFGSLFTLVGIIGVVLTNPIPLHPTSNQPFYYEPTHQAMAHARDQDGPYVPGRAGPITFSIPVLMKNVSMWDSMSHYSVLQAEGRLAKATPNLRADRERELADVREKQRERSTTQFWLFLALMAGFAVKIPIVPFHTWLPATYSEAPLAVTMIFSAVLAKLGTFGILRIVIPLVPEACVQYGLPWFGTLGAIGIVYAAFCAFAQRDLRLLAAYSSVSHLGFLVIGLFAMTPEGLSGALLHMVNHGLTAGAVFALLSFLARRYRTLDANQYGGLWAKYPVFTFLMIVIVLANVGLPGLNNFVSEMLMLGGLFDPRNVKIAGWGLALVAAFGVMLSSWYLFTMLKRVFFGPLIEPPTVGEADARPKDVTGREFVPLAALAALCLTLGLFPQPLLDVVSTDVRRVSELVNRARYRLDPSIAAAEAENKPPVQPIRIALPAPKR</sequence>
<dbReference type="GO" id="GO:0042773">
    <property type="term" value="P:ATP synthesis coupled electron transport"/>
    <property type="evidence" value="ECO:0007669"/>
    <property type="project" value="InterPro"/>
</dbReference>
<evidence type="ECO:0000313" key="9">
    <source>
        <dbReference type="EMBL" id="QEL17013.1"/>
    </source>
</evidence>
<feature type="domain" description="NADH:quinone oxidoreductase/Mrp antiporter transmembrane" evidence="8">
    <location>
        <begin position="171"/>
        <end position="225"/>
    </location>
</feature>
<feature type="transmembrane region" description="Helical" evidence="7">
    <location>
        <begin position="6"/>
        <end position="27"/>
    </location>
</feature>
<dbReference type="PANTHER" id="PTHR43507:SF1">
    <property type="entry name" value="NADH-UBIQUINONE OXIDOREDUCTASE CHAIN 4"/>
    <property type="match status" value="1"/>
</dbReference>
<accession>A0A5C1AFL4</accession>
<dbReference type="Pfam" id="PF00361">
    <property type="entry name" value="Proton_antipo_M"/>
    <property type="match status" value="2"/>
</dbReference>
<dbReference type="PRINTS" id="PR01437">
    <property type="entry name" value="NUOXDRDTASE4"/>
</dbReference>
<dbReference type="GO" id="GO:0012505">
    <property type="term" value="C:endomembrane system"/>
    <property type="evidence" value="ECO:0007669"/>
    <property type="project" value="UniProtKB-SubCell"/>
</dbReference>
<feature type="transmembrane region" description="Helical" evidence="7">
    <location>
        <begin position="150"/>
        <end position="169"/>
    </location>
</feature>
<feature type="transmembrane region" description="Helical" evidence="7">
    <location>
        <begin position="207"/>
        <end position="227"/>
    </location>
</feature>
<feature type="transmembrane region" description="Helical" evidence="7">
    <location>
        <begin position="421"/>
        <end position="440"/>
    </location>
</feature>
<evidence type="ECO:0000256" key="7">
    <source>
        <dbReference type="SAM" id="Phobius"/>
    </source>
</evidence>
<name>A0A5C1AFL4_9BACT</name>
<dbReference type="GO" id="GO:0015990">
    <property type="term" value="P:electron transport coupled proton transport"/>
    <property type="evidence" value="ECO:0007669"/>
    <property type="project" value="TreeGrafter"/>
</dbReference>
<comment type="subcellular location">
    <subcellularLocation>
        <location evidence="1">Endomembrane system</location>
        <topology evidence="1">Multi-pass membrane protein</topology>
    </subcellularLocation>
    <subcellularLocation>
        <location evidence="6">Membrane</location>
        <topology evidence="6">Multi-pass membrane protein</topology>
    </subcellularLocation>
</comment>
<feature type="transmembrane region" description="Helical" evidence="7">
    <location>
        <begin position="327"/>
        <end position="347"/>
    </location>
</feature>
<evidence type="ECO:0000256" key="4">
    <source>
        <dbReference type="ARBA" id="ARBA00022989"/>
    </source>
</evidence>
<feature type="transmembrane region" description="Helical" evidence="7">
    <location>
        <begin position="175"/>
        <end position="195"/>
    </location>
</feature>
<evidence type="ECO:0000259" key="8">
    <source>
        <dbReference type="Pfam" id="PF00361"/>
    </source>
</evidence>
<dbReference type="GO" id="GO:0048039">
    <property type="term" value="F:ubiquinone binding"/>
    <property type="evidence" value="ECO:0007669"/>
    <property type="project" value="TreeGrafter"/>
</dbReference>
<feature type="transmembrane region" description="Helical" evidence="7">
    <location>
        <begin position="359"/>
        <end position="382"/>
    </location>
</feature>
<evidence type="ECO:0000256" key="1">
    <source>
        <dbReference type="ARBA" id="ARBA00004127"/>
    </source>
</evidence>
<gene>
    <name evidence="9" type="ORF">PX52LOC_03989</name>
</gene>
<keyword evidence="10" id="KW-1185">Reference proteome</keyword>
<dbReference type="Proteomes" id="UP000324974">
    <property type="component" value="Chromosome"/>
</dbReference>
<dbReference type="EMBL" id="CP042425">
    <property type="protein sequence ID" value="QEL17013.1"/>
    <property type="molecule type" value="Genomic_DNA"/>
</dbReference>
<feature type="transmembrane region" description="Helical" evidence="7">
    <location>
        <begin position="490"/>
        <end position="509"/>
    </location>
</feature>
<feature type="transmembrane region" description="Helical" evidence="7">
    <location>
        <begin position="529"/>
        <end position="550"/>
    </location>
</feature>
<dbReference type="GO" id="GO:0016020">
    <property type="term" value="C:membrane"/>
    <property type="evidence" value="ECO:0007669"/>
    <property type="project" value="UniProtKB-SubCell"/>
</dbReference>
<keyword evidence="5 7" id="KW-0472">Membrane</keyword>
<evidence type="ECO:0000256" key="6">
    <source>
        <dbReference type="RuleBase" id="RU000320"/>
    </source>
</evidence>